<dbReference type="GO" id="GO:0004386">
    <property type="term" value="F:helicase activity"/>
    <property type="evidence" value="ECO:0007669"/>
    <property type="project" value="UniProtKB-KW"/>
</dbReference>
<dbReference type="SMART" id="SM00487">
    <property type="entry name" value="DEXDc"/>
    <property type="match status" value="1"/>
</dbReference>
<organism evidence="8 9">
    <name type="scientific">Kineococcus aurantiacus</name>
    <dbReference type="NCBI Taxonomy" id="37633"/>
    <lineage>
        <taxon>Bacteria</taxon>
        <taxon>Bacillati</taxon>
        <taxon>Actinomycetota</taxon>
        <taxon>Actinomycetes</taxon>
        <taxon>Kineosporiales</taxon>
        <taxon>Kineosporiaceae</taxon>
        <taxon>Kineococcus</taxon>
    </lineage>
</organism>
<feature type="domain" description="Helicase ATP-binding" evidence="6">
    <location>
        <begin position="49"/>
        <end position="189"/>
    </location>
</feature>
<dbReference type="GO" id="GO:0003676">
    <property type="term" value="F:nucleic acid binding"/>
    <property type="evidence" value="ECO:0007669"/>
    <property type="project" value="InterPro"/>
</dbReference>
<dbReference type="EMBL" id="JACCBB010000001">
    <property type="protein sequence ID" value="NYD22502.1"/>
    <property type="molecule type" value="Genomic_DNA"/>
</dbReference>
<evidence type="ECO:0000256" key="2">
    <source>
        <dbReference type="ARBA" id="ARBA00022801"/>
    </source>
</evidence>
<dbReference type="InterPro" id="IPR050699">
    <property type="entry name" value="RNA-DNA_Helicase"/>
</dbReference>
<dbReference type="SUPFAM" id="SSF52540">
    <property type="entry name" value="P-loop containing nucleoside triphosphate hydrolases"/>
    <property type="match status" value="1"/>
</dbReference>
<proteinExistence type="predicted"/>
<dbReference type="InterPro" id="IPR027417">
    <property type="entry name" value="P-loop_NTPase"/>
</dbReference>
<keyword evidence="2" id="KW-0378">Hydrolase</keyword>
<dbReference type="SMART" id="SM00490">
    <property type="entry name" value="HELICc"/>
    <property type="match status" value="1"/>
</dbReference>
<evidence type="ECO:0000313" key="9">
    <source>
        <dbReference type="Proteomes" id="UP000521922"/>
    </source>
</evidence>
<evidence type="ECO:0000259" key="6">
    <source>
        <dbReference type="PROSITE" id="PS51192"/>
    </source>
</evidence>
<dbReference type="InterPro" id="IPR011545">
    <property type="entry name" value="DEAD/DEAH_box_helicase_dom"/>
</dbReference>
<dbReference type="PANTHER" id="PTHR12131">
    <property type="entry name" value="ATP-DEPENDENT RNA AND DNA HELICASE"/>
    <property type="match status" value="1"/>
</dbReference>
<dbReference type="Gene3D" id="3.40.50.300">
    <property type="entry name" value="P-loop containing nucleotide triphosphate hydrolases"/>
    <property type="match status" value="2"/>
</dbReference>
<keyword evidence="4" id="KW-0067">ATP-binding</keyword>
<dbReference type="PANTHER" id="PTHR12131:SF1">
    <property type="entry name" value="ATP-DEPENDENT RNA HELICASE SUPV3L1, MITOCHONDRIAL-RELATED"/>
    <property type="match status" value="1"/>
</dbReference>
<keyword evidence="9" id="KW-1185">Reference proteome</keyword>
<comment type="caution">
    <text evidence="8">The sequence shown here is derived from an EMBL/GenBank/DDBJ whole genome shotgun (WGS) entry which is preliminary data.</text>
</comment>
<keyword evidence="1" id="KW-0547">Nucleotide-binding</keyword>
<dbReference type="Pfam" id="PF12029">
    <property type="entry name" value="DUF3516"/>
    <property type="match status" value="1"/>
</dbReference>
<evidence type="ECO:0000313" key="8">
    <source>
        <dbReference type="EMBL" id="NYD22502.1"/>
    </source>
</evidence>
<dbReference type="Pfam" id="PF00271">
    <property type="entry name" value="Helicase_C"/>
    <property type="match status" value="1"/>
</dbReference>
<sequence>MTITDPTLPDLLPTAGSAAADDPDAVLEAFTTWVASRGITLYPAQEEALLEVVSGSNVVLATPTGSGKSLVAAGAHAAALAGGIRSFYTAPLKALVSEKFFALIEVFGAHNVGMMTGDASVNPGAPIVCCTAEVLANLALRSGAFADVGQVVMDEFHFYADPDRGWAWQVPLIELPQAQFLLMSATLGDVTALRDDLTRRTGRATALVTSVERPVPLHYSYATTPLQETVEDLLHTDRAPVYVVHATQAAAVEQAQALTSAKIATREQRDAIAEAIGGFRFAAGFGKVLSRLLRMGVGVHHAGMLPKYRRLVETLAQAGLLKVICGTDTLGVGINVPIRTVLFAGLTKFDGRRNRHYRVREFHQIAGRAGRAGFDTAGTVVVQAPEHEVENARRVARAGDDPKKLKRVQRVKAPEGFVSWSEQTMDKLVGGEPEQLTSHFRVTTSMLLNVLQRPGNPVEAMRHLLLDNHEPRKNQLKHVRRAVELFRALLDAGIVEKLPEPLPDGRQVRLVADLQLDFALNQPLSPFALAVVDDLLDPESVTYALDVVSVIESTLDEPMKVLLAQRSKAKGEAVQRMKADGIEYEERMELLEDVEWPQPLAEELRRAYETYRAGNPWVGDYEVRPKSVVRDMYERAMTFGDYVAHYQLARSEGLVLRYLSDAYKALKQTVPDDARTEELTDLVEWLGEVVRQTDSSLLAEWEALRDGVDVEDVENVVAPQEDEAPPVTANARAFRVLVRNAVFRFVELCALDRPEALAALDGSPDADTWADQLDAYYEEHETVGTGTGPDARGPHLLQVDDGSGPDAKGSPRRWYVRQVLEDPAGDRDWGIVAEVDLDASDEAGTAVLEVAGLLRL</sequence>
<feature type="region of interest" description="Disordered" evidence="5">
    <location>
        <begin position="782"/>
        <end position="810"/>
    </location>
</feature>
<reference evidence="8 9" key="1">
    <citation type="submission" date="2020-07" db="EMBL/GenBank/DDBJ databases">
        <title>Sequencing the genomes of 1000 actinobacteria strains.</title>
        <authorList>
            <person name="Klenk H.-P."/>
        </authorList>
    </citation>
    <scope>NUCLEOTIDE SEQUENCE [LARGE SCALE GENOMIC DNA]</scope>
    <source>
        <strain evidence="8 9">DSM 7487</strain>
    </source>
</reference>
<dbReference type="Pfam" id="PF00270">
    <property type="entry name" value="DEAD"/>
    <property type="match status" value="1"/>
</dbReference>
<dbReference type="InterPro" id="IPR001650">
    <property type="entry name" value="Helicase_C-like"/>
</dbReference>
<evidence type="ECO:0000256" key="1">
    <source>
        <dbReference type="ARBA" id="ARBA00022741"/>
    </source>
</evidence>
<evidence type="ECO:0000259" key="7">
    <source>
        <dbReference type="PROSITE" id="PS51194"/>
    </source>
</evidence>
<dbReference type="InterPro" id="IPR021904">
    <property type="entry name" value="DUF3516"/>
</dbReference>
<dbReference type="GO" id="GO:0005524">
    <property type="term" value="F:ATP binding"/>
    <property type="evidence" value="ECO:0007669"/>
    <property type="project" value="UniProtKB-KW"/>
</dbReference>
<evidence type="ECO:0000256" key="4">
    <source>
        <dbReference type="ARBA" id="ARBA00022840"/>
    </source>
</evidence>
<dbReference type="GO" id="GO:0016787">
    <property type="term" value="F:hydrolase activity"/>
    <property type="evidence" value="ECO:0007669"/>
    <property type="project" value="UniProtKB-KW"/>
</dbReference>
<dbReference type="AlphaFoldDB" id="A0A7Y9DKW8"/>
<dbReference type="InterPro" id="IPR014001">
    <property type="entry name" value="Helicase_ATP-bd"/>
</dbReference>
<feature type="domain" description="Helicase C-terminal" evidence="7">
    <location>
        <begin position="225"/>
        <end position="429"/>
    </location>
</feature>
<accession>A0A7Y9DKW8</accession>
<dbReference type="RefSeq" id="WP_246314099.1">
    <property type="nucleotide sequence ID" value="NZ_BAAAGN010000004.1"/>
</dbReference>
<dbReference type="Proteomes" id="UP000521922">
    <property type="component" value="Unassembled WGS sequence"/>
</dbReference>
<evidence type="ECO:0000256" key="5">
    <source>
        <dbReference type="SAM" id="MobiDB-lite"/>
    </source>
</evidence>
<dbReference type="PROSITE" id="PS51194">
    <property type="entry name" value="HELICASE_CTER"/>
    <property type="match status" value="1"/>
</dbReference>
<dbReference type="PROSITE" id="PS51192">
    <property type="entry name" value="HELICASE_ATP_BIND_1"/>
    <property type="match status" value="1"/>
</dbReference>
<protein>
    <submittedName>
        <fullName evidence="8">Superfamily II RNA helicase</fullName>
    </submittedName>
</protein>
<keyword evidence="3 8" id="KW-0347">Helicase</keyword>
<name>A0A7Y9DKW8_9ACTN</name>
<evidence type="ECO:0000256" key="3">
    <source>
        <dbReference type="ARBA" id="ARBA00022806"/>
    </source>
</evidence>
<gene>
    <name evidence="8" type="ORF">BJ968_002042</name>
</gene>